<dbReference type="AlphaFoldDB" id="A0A7H0HDX4"/>
<protein>
    <submittedName>
        <fullName evidence="1">Uncharacterized protein</fullName>
    </submittedName>
</protein>
<gene>
    <name evidence="1" type="ORF">H9L24_17540</name>
</gene>
<name>A0A7H0HDX4_9BURK</name>
<dbReference type="Proteomes" id="UP000516057">
    <property type="component" value="Chromosome"/>
</dbReference>
<evidence type="ECO:0000313" key="2">
    <source>
        <dbReference type="Proteomes" id="UP000516057"/>
    </source>
</evidence>
<dbReference type="EMBL" id="CP060790">
    <property type="protein sequence ID" value="QNP58740.1"/>
    <property type="molecule type" value="Genomic_DNA"/>
</dbReference>
<accession>A0A7H0HDX4</accession>
<organism evidence="1 2">
    <name type="scientific">Paenacidovorax monticola</name>
    <dbReference type="NCBI Taxonomy" id="1926868"/>
    <lineage>
        <taxon>Bacteria</taxon>
        <taxon>Pseudomonadati</taxon>
        <taxon>Pseudomonadota</taxon>
        <taxon>Betaproteobacteria</taxon>
        <taxon>Burkholderiales</taxon>
        <taxon>Comamonadaceae</taxon>
        <taxon>Paenacidovorax</taxon>
    </lineage>
</organism>
<reference evidence="1 2" key="1">
    <citation type="submission" date="2020-08" db="EMBL/GenBank/DDBJ databases">
        <title>Genome sequence of Acidovorax monticola KACC 19171T.</title>
        <authorList>
            <person name="Hyun D.-W."/>
            <person name="Bae J.-W."/>
        </authorList>
    </citation>
    <scope>NUCLEOTIDE SEQUENCE [LARGE SCALE GENOMIC DNA]</scope>
    <source>
        <strain evidence="1 2">KACC 19171</strain>
    </source>
</reference>
<evidence type="ECO:0000313" key="1">
    <source>
        <dbReference type="EMBL" id="QNP58740.1"/>
    </source>
</evidence>
<proteinExistence type="predicted"/>
<dbReference type="KEGG" id="amon:H9L24_17540"/>
<dbReference type="RefSeq" id="WP_187735727.1">
    <property type="nucleotide sequence ID" value="NZ_CP060790.1"/>
</dbReference>
<sequence>MPAEDVVMRVQVPLTIVVPGEMEARRYSTRSPVTCPLAAPSVQRVISTSESVISPALLVASLKLSTRTPGEAGVRVMVPLLKLQPLTSP</sequence>
<keyword evidence="2" id="KW-1185">Reference proteome</keyword>